<proteinExistence type="predicted"/>
<evidence type="ECO:0000313" key="2">
    <source>
        <dbReference type="Proteomes" id="UP001059475"/>
    </source>
</evidence>
<dbReference type="RefSeq" id="WP_254771057.1">
    <property type="nucleotide sequence ID" value="NZ_CP101114.1"/>
</dbReference>
<gene>
    <name evidence="1" type="ORF">NMK50_04750</name>
</gene>
<accession>A0ABY5EYA2</accession>
<sequence length="52" mass="6257">MGTQLLLLLMTKKAIQITPSTIVEKLQNRYDSCYHLFYDHSFYIHLFYQSDK</sequence>
<dbReference type="EMBL" id="CP101114">
    <property type="protein sequence ID" value="UTO29240.1"/>
    <property type="molecule type" value="Genomic_DNA"/>
</dbReference>
<keyword evidence="2" id="KW-1185">Reference proteome</keyword>
<reference evidence="1" key="1">
    <citation type="submission" date="2022-07" db="EMBL/GenBank/DDBJ databases">
        <title>First report of Bartonella spp. in marsupials in Brazil, with a description of Bartonella harrusi sp. nov. and new proposal for taxonomic reclassification of species of the genus Bartonella.</title>
        <authorList>
            <person name="Amaral R.B."/>
        </authorList>
    </citation>
    <scope>NUCLEOTIDE SEQUENCE</scope>
    <source>
        <strain evidence="1">117A</strain>
    </source>
</reference>
<dbReference type="Proteomes" id="UP001059475">
    <property type="component" value="Chromosome"/>
</dbReference>
<name>A0ABY5EYA2_9HYPH</name>
<organism evidence="1 2">
    <name type="scientific">Bartonella harrusi</name>
    <dbReference type="NCBI Taxonomy" id="2961895"/>
    <lineage>
        <taxon>Bacteria</taxon>
        <taxon>Pseudomonadati</taxon>
        <taxon>Pseudomonadota</taxon>
        <taxon>Alphaproteobacteria</taxon>
        <taxon>Hyphomicrobiales</taxon>
        <taxon>Bartonellaceae</taxon>
        <taxon>Bartonella</taxon>
    </lineage>
</organism>
<protein>
    <submittedName>
        <fullName evidence="1">Uncharacterized protein</fullName>
    </submittedName>
</protein>
<evidence type="ECO:0000313" key="1">
    <source>
        <dbReference type="EMBL" id="UTO29240.1"/>
    </source>
</evidence>